<accession>A0A378Q162</accession>
<evidence type="ECO:0000313" key="2">
    <source>
        <dbReference type="Proteomes" id="UP000255193"/>
    </source>
</evidence>
<dbReference type="Proteomes" id="UP000255193">
    <property type="component" value="Unassembled WGS sequence"/>
</dbReference>
<evidence type="ECO:0000313" key="1">
    <source>
        <dbReference type="EMBL" id="STY94452.1"/>
    </source>
</evidence>
<dbReference type="RefSeq" id="WP_067059630.1">
    <property type="nucleotide sequence ID" value="NZ_MXAO01000096.1"/>
</dbReference>
<organism evidence="1 2">
    <name type="scientific">Faucicola atlantae</name>
    <dbReference type="NCBI Taxonomy" id="34059"/>
    <lineage>
        <taxon>Bacteria</taxon>
        <taxon>Pseudomonadati</taxon>
        <taxon>Pseudomonadota</taxon>
        <taxon>Gammaproteobacteria</taxon>
        <taxon>Moraxellales</taxon>
        <taxon>Moraxellaceae</taxon>
        <taxon>Faucicola</taxon>
    </lineage>
</organism>
<gene>
    <name evidence="1" type="ORF">NCTC11091_00216</name>
</gene>
<name>A0A378Q162_9GAMM</name>
<reference evidence="1 2" key="1">
    <citation type="submission" date="2018-06" db="EMBL/GenBank/DDBJ databases">
        <authorList>
            <consortium name="Pathogen Informatics"/>
            <person name="Doyle S."/>
        </authorList>
    </citation>
    <scope>NUCLEOTIDE SEQUENCE [LARGE SCALE GENOMIC DNA]</scope>
    <source>
        <strain evidence="1 2">NCTC11091</strain>
    </source>
</reference>
<dbReference type="EMBL" id="UGQA01000001">
    <property type="protein sequence ID" value="STY94452.1"/>
    <property type="molecule type" value="Genomic_DNA"/>
</dbReference>
<protein>
    <submittedName>
        <fullName evidence="1">Uncharacterized protein</fullName>
    </submittedName>
</protein>
<sequence length="102" mass="11723">MPNVEKHDNDNSLDLAKAKQGLSMGGFSPELKHVMQHVPIWYVFKSGQRININCESLKIEDFSGDITRCRQQGRRRIARWRLLNQALPAALMSKPPVVVFYE</sequence>
<dbReference type="AlphaFoldDB" id="A0A378Q162"/>
<proteinExistence type="predicted"/>